<feature type="compositionally biased region" description="Polar residues" evidence="12">
    <location>
        <begin position="308"/>
        <end position="324"/>
    </location>
</feature>
<protein>
    <submittedName>
        <fullName evidence="16">LIM homeobox transcription factor 1-beta-like isoform X1</fullName>
    </submittedName>
</protein>
<dbReference type="RefSeq" id="XP_011496440.1">
    <property type="nucleotide sequence ID" value="XM_011498138.1"/>
</dbReference>
<dbReference type="PANTHER" id="PTHR24208">
    <property type="entry name" value="LIM/HOMEOBOX PROTEIN LHX"/>
    <property type="match status" value="1"/>
</dbReference>
<dbReference type="PROSITE" id="PS00027">
    <property type="entry name" value="HOMEOBOX_1"/>
    <property type="match status" value="1"/>
</dbReference>
<dbReference type="AlphaFoldDB" id="A0AAJ7DTZ2"/>
<dbReference type="Gene3D" id="2.10.110.10">
    <property type="entry name" value="Cysteine Rich Protein"/>
    <property type="match status" value="2"/>
</dbReference>
<dbReference type="InterPro" id="IPR050453">
    <property type="entry name" value="LIM_Homeobox_TF"/>
</dbReference>
<keyword evidence="7 9" id="KW-0371">Homeobox</keyword>
<evidence type="ECO:0000313" key="15">
    <source>
        <dbReference type="Proteomes" id="UP000695007"/>
    </source>
</evidence>
<keyword evidence="4 10" id="KW-0862">Zinc</keyword>
<dbReference type="InterPro" id="IPR017970">
    <property type="entry name" value="Homeobox_CS"/>
</dbReference>
<reference evidence="16" key="1">
    <citation type="submission" date="2025-08" db="UniProtKB">
        <authorList>
            <consortium name="RefSeq"/>
        </authorList>
    </citation>
    <scope>IDENTIFICATION</scope>
</reference>
<evidence type="ECO:0000256" key="8">
    <source>
        <dbReference type="ARBA" id="ARBA00023242"/>
    </source>
</evidence>
<evidence type="ECO:0000256" key="3">
    <source>
        <dbReference type="ARBA" id="ARBA00022737"/>
    </source>
</evidence>
<dbReference type="SMART" id="SM00132">
    <property type="entry name" value="LIM"/>
    <property type="match status" value="2"/>
</dbReference>
<feature type="region of interest" description="Disordered" evidence="12">
    <location>
        <begin position="192"/>
        <end position="214"/>
    </location>
</feature>
<organism evidence="15 16">
    <name type="scientific">Ceratosolen solmsi marchali</name>
    <dbReference type="NCBI Taxonomy" id="326594"/>
    <lineage>
        <taxon>Eukaryota</taxon>
        <taxon>Metazoa</taxon>
        <taxon>Ecdysozoa</taxon>
        <taxon>Arthropoda</taxon>
        <taxon>Hexapoda</taxon>
        <taxon>Insecta</taxon>
        <taxon>Pterygota</taxon>
        <taxon>Neoptera</taxon>
        <taxon>Endopterygota</taxon>
        <taxon>Hymenoptera</taxon>
        <taxon>Apocrita</taxon>
        <taxon>Proctotrupomorpha</taxon>
        <taxon>Chalcidoidea</taxon>
        <taxon>Agaonidae</taxon>
        <taxon>Agaoninae</taxon>
        <taxon>Ceratosolen</taxon>
    </lineage>
</organism>
<feature type="compositionally biased region" description="Basic and acidic residues" evidence="12">
    <location>
        <begin position="198"/>
        <end position="207"/>
    </location>
</feature>
<keyword evidence="8 9" id="KW-0539">Nucleus</keyword>
<feature type="compositionally biased region" description="Basic and acidic residues" evidence="12">
    <location>
        <begin position="271"/>
        <end position="296"/>
    </location>
</feature>
<dbReference type="PROSITE" id="PS50071">
    <property type="entry name" value="HOMEOBOX_2"/>
    <property type="match status" value="1"/>
</dbReference>
<sequence>MLEHFPAMVQSSLGPMTEVGMGPALSVGPPIGFRQAANNNVGEGTISVKRESNLIEGVCANCGHGIADRYVMRVDERNYHENCLACAECSTPLSDSCYARDCKFYCRADYKRLYAVKCARCQQKIDCNDLVMRMPVQSVNGRPDGPVFHVACFVCCICGDPLLRGAHFILRHGQPLCKREFPNDIYNMNSLQDDDLLDDSRPRDGRRGPKRPRTILTSAQRRQFKASFEVSPKPCRKVREALAKETGLSVRVVQVWFQNQRAKMKKMQRKVKAEPGSDKEPKEERKPDSPHSDHSHYMNALNMRDGESSNFPSSTQPLNPNNPYSPDDAYPVHSGESYYSSDTSMDGTEIGENENAAGIPDVSHSHHASGTGSGTGAAGGGGVSGGGGSAGGVGPDMLSLSESLHSAVHNPIDKLFMMQTSYFSSADHP</sequence>
<dbReference type="SUPFAM" id="SSF46689">
    <property type="entry name" value="Homeodomain-like"/>
    <property type="match status" value="1"/>
</dbReference>
<dbReference type="KEGG" id="csol:105361053"/>
<feature type="domain" description="Homeobox" evidence="14">
    <location>
        <begin position="207"/>
        <end position="267"/>
    </location>
</feature>
<dbReference type="GeneID" id="105361053"/>
<evidence type="ECO:0000313" key="16">
    <source>
        <dbReference type="RefSeq" id="XP_011496440.1"/>
    </source>
</evidence>
<dbReference type="InterPro" id="IPR001356">
    <property type="entry name" value="HD"/>
</dbReference>
<evidence type="ECO:0000256" key="4">
    <source>
        <dbReference type="ARBA" id="ARBA00022833"/>
    </source>
</evidence>
<dbReference type="FunFam" id="2.10.110.10:FF:000006">
    <property type="entry name" value="LIM homeobox transcription factor 1-beta"/>
    <property type="match status" value="1"/>
</dbReference>
<dbReference type="GO" id="GO:0005634">
    <property type="term" value="C:nucleus"/>
    <property type="evidence" value="ECO:0007669"/>
    <property type="project" value="UniProtKB-SubCell"/>
</dbReference>
<feature type="domain" description="LIM zinc-binding" evidence="13">
    <location>
        <begin position="57"/>
        <end position="116"/>
    </location>
</feature>
<keyword evidence="15" id="KW-1185">Reference proteome</keyword>
<dbReference type="GO" id="GO:0046872">
    <property type="term" value="F:metal ion binding"/>
    <property type="evidence" value="ECO:0007669"/>
    <property type="project" value="UniProtKB-KW"/>
</dbReference>
<proteinExistence type="predicted"/>
<dbReference type="Proteomes" id="UP000695007">
    <property type="component" value="Unplaced"/>
</dbReference>
<evidence type="ECO:0000256" key="9">
    <source>
        <dbReference type="PROSITE-ProRule" id="PRU00108"/>
    </source>
</evidence>
<dbReference type="GO" id="GO:0000977">
    <property type="term" value="F:RNA polymerase II transcription regulatory region sequence-specific DNA binding"/>
    <property type="evidence" value="ECO:0007669"/>
    <property type="project" value="TreeGrafter"/>
</dbReference>
<dbReference type="SMART" id="SM00389">
    <property type="entry name" value="HOX"/>
    <property type="match status" value="1"/>
</dbReference>
<evidence type="ECO:0000256" key="6">
    <source>
        <dbReference type="ARBA" id="ARBA00023125"/>
    </source>
</evidence>
<feature type="DNA-binding region" description="Homeobox" evidence="9">
    <location>
        <begin position="209"/>
        <end position="268"/>
    </location>
</feature>
<feature type="compositionally biased region" description="Polar residues" evidence="12">
    <location>
        <begin position="337"/>
        <end position="346"/>
    </location>
</feature>
<evidence type="ECO:0000256" key="1">
    <source>
        <dbReference type="ARBA" id="ARBA00004123"/>
    </source>
</evidence>
<comment type="subcellular location">
    <subcellularLocation>
        <location evidence="1 9 11">Nucleus</location>
    </subcellularLocation>
</comment>
<feature type="domain" description="LIM zinc-binding" evidence="13">
    <location>
        <begin position="122"/>
        <end position="187"/>
    </location>
</feature>
<dbReference type="Gene3D" id="1.10.10.60">
    <property type="entry name" value="Homeodomain-like"/>
    <property type="match status" value="1"/>
</dbReference>
<dbReference type="PANTHER" id="PTHR24208:SF166">
    <property type="entry name" value="LIM HOMEOBOX TRANSCRIPTION FACTOR 1 ALPHA, ISOFORM B"/>
    <property type="match status" value="1"/>
</dbReference>
<evidence type="ECO:0000259" key="13">
    <source>
        <dbReference type="PROSITE" id="PS50023"/>
    </source>
</evidence>
<feature type="compositionally biased region" description="Gly residues" evidence="12">
    <location>
        <begin position="371"/>
        <end position="394"/>
    </location>
</feature>
<dbReference type="InterPro" id="IPR001781">
    <property type="entry name" value="Znf_LIM"/>
</dbReference>
<keyword evidence="5 10" id="KW-0440">LIM domain</keyword>
<evidence type="ECO:0000256" key="5">
    <source>
        <dbReference type="ARBA" id="ARBA00023038"/>
    </source>
</evidence>
<dbReference type="PROSITE" id="PS50023">
    <property type="entry name" value="LIM_DOMAIN_2"/>
    <property type="match status" value="2"/>
</dbReference>
<keyword evidence="3" id="KW-0677">Repeat</keyword>
<evidence type="ECO:0000256" key="11">
    <source>
        <dbReference type="RuleBase" id="RU000682"/>
    </source>
</evidence>
<dbReference type="CDD" id="cd09371">
    <property type="entry name" value="LIM1_Lmx1b"/>
    <property type="match status" value="1"/>
</dbReference>
<evidence type="ECO:0000256" key="10">
    <source>
        <dbReference type="PROSITE-ProRule" id="PRU00125"/>
    </source>
</evidence>
<evidence type="ECO:0000259" key="14">
    <source>
        <dbReference type="PROSITE" id="PS50071"/>
    </source>
</evidence>
<keyword evidence="6 9" id="KW-0238">DNA-binding</keyword>
<dbReference type="PROSITE" id="PS00478">
    <property type="entry name" value="LIM_DOMAIN_1"/>
    <property type="match status" value="1"/>
</dbReference>
<gene>
    <name evidence="16" type="primary">LOC105361053</name>
</gene>
<keyword evidence="2 10" id="KW-0479">Metal-binding</keyword>
<dbReference type="InterPro" id="IPR009057">
    <property type="entry name" value="Homeodomain-like_sf"/>
</dbReference>
<feature type="region of interest" description="Disordered" evidence="12">
    <location>
        <begin position="261"/>
        <end position="396"/>
    </location>
</feature>
<dbReference type="CTD" id="4009"/>
<accession>A0AAJ7DTZ2</accession>
<dbReference type="Pfam" id="PF00412">
    <property type="entry name" value="LIM"/>
    <property type="match status" value="2"/>
</dbReference>
<evidence type="ECO:0000256" key="7">
    <source>
        <dbReference type="ARBA" id="ARBA00023155"/>
    </source>
</evidence>
<dbReference type="CDD" id="cd00086">
    <property type="entry name" value="homeodomain"/>
    <property type="match status" value="1"/>
</dbReference>
<evidence type="ECO:0000256" key="12">
    <source>
        <dbReference type="SAM" id="MobiDB-lite"/>
    </source>
</evidence>
<name>A0AAJ7DTZ2_9HYME</name>
<evidence type="ECO:0000256" key="2">
    <source>
        <dbReference type="ARBA" id="ARBA00022723"/>
    </source>
</evidence>
<dbReference type="Pfam" id="PF00046">
    <property type="entry name" value="Homeodomain"/>
    <property type="match status" value="1"/>
</dbReference>
<dbReference type="GO" id="GO:0000981">
    <property type="term" value="F:DNA-binding transcription factor activity, RNA polymerase II-specific"/>
    <property type="evidence" value="ECO:0007669"/>
    <property type="project" value="InterPro"/>
</dbReference>
<dbReference type="SUPFAM" id="SSF57716">
    <property type="entry name" value="Glucocorticoid receptor-like (DNA-binding domain)"/>
    <property type="match status" value="2"/>
</dbReference>
<dbReference type="FunFam" id="1.10.10.60:FF:000227">
    <property type="entry name" value="LIM homeobox transcription factor"/>
    <property type="match status" value="1"/>
</dbReference>
<dbReference type="GO" id="GO:0030182">
    <property type="term" value="P:neuron differentiation"/>
    <property type="evidence" value="ECO:0007669"/>
    <property type="project" value="TreeGrafter"/>
</dbReference>